<protein>
    <submittedName>
        <fullName evidence="1">Repeat protein</fullName>
    </submittedName>
</protein>
<dbReference type="EMBL" id="KC008572">
    <property type="protein sequence ID" value="AGF85051.1"/>
    <property type="molecule type" value="Genomic_DNA"/>
</dbReference>
<reference evidence="1 2" key="1">
    <citation type="submission" date="2012-10" db="EMBL/GenBank/DDBJ databases">
        <title>Complete genome sequence of Moumouvirus goulette.</title>
        <authorList>
            <person name="Fournous G."/>
            <person name="Bougalmi M."/>
            <person name="Colson P."/>
        </authorList>
    </citation>
    <scope>NUCLEOTIDE SEQUENCE [LARGE SCALE GENOMIC DNA]</scope>
</reference>
<dbReference type="SUPFAM" id="SSF48403">
    <property type="entry name" value="Ankyrin repeat"/>
    <property type="match status" value="1"/>
</dbReference>
<evidence type="ECO:0000313" key="1">
    <source>
        <dbReference type="EMBL" id="AGF85051.1"/>
    </source>
</evidence>
<dbReference type="Gene3D" id="1.25.40.20">
    <property type="entry name" value="Ankyrin repeat-containing domain"/>
    <property type="match status" value="1"/>
</dbReference>
<organism evidence="1 2">
    <name type="scientific">Moumouvirus goulette</name>
    <dbReference type="NCBI Taxonomy" id="1247379"/>
    <lineage>
        <taxon>Viruses</taxon>
        <taxon>Varidnaviria</taxon>
        <taxon>Bamfordvirae</taxon>
        <taxon>Nucleocytoviricota</taxon>
        <taxon>Megaviricetes</taxon>
        <taxon>Imitervirales</taxon>
        <taxon>Mimiviridae</taxon>
        <taxon>Megamimivirinae</taxon>
        <taxon>Moumouvirus</taxon>
        <taxon>Moumouvirus goulettemassiliense</taxon>
    </lineage>
</organism>
<name>M1PM89_9VIRU</name>
<keyword evidence="2" id="KW-1185">Reference proteome</keyword>
<dbReference type="InterPro" id="IPR036770">
    <property type="entry name" value="Ankyrin_rpt-contain_sf"/>
</dbReference>
<proteinExistence type="predicted"/>
<accession>M1PM89</accession>
<sequence>MQYDSIKNDIINKIIDNNVDDLKDFLEKNPDGKEYIGDAMVLFPMFGKSTMLKYLISLGLDIVEKNLLAECARCGNIELVEYILDALAYENLQLEIYQEQLNKALHMGANCHKKSNIIPILKMLINSGAYFIKGEDTITSICANNNVEVLKLFLKHNFNIMYKKAIEKAITHNCVDVIRLYLENDLLTNEIISVASQNDNYDIIKLVSEYNDWFSYDKYIKDKKVEKLEYINKFVCAYNYKPYKHNTIEDDIIDIQYEYDRIVIHYGVLKMTSLFKPLVDKFFEFAKNQTQNIE</sequence>
<gene>
    <name evidence="1" type="ORF">glt_00242</name>
</gene>
<evidence type="ECO:0000313" key="2">
    <source>
        <dbReference type="Proteomes" id="UP000241071"/>
    </source>
</evidence>
<dbReference type="Proteomes" id="UP000241071">
    <property type="component" value="Segment"/>
</dbReference>